<comment type="subcellular location">
    <subcellularLocation>
        <location evidence="1">Cell membrane</location>
        <topology evidence="1">Multi-pass membrane protein</topology>
    </subcellularLocation>
</comment>
<gene>
    <name evidence="9" type="ORF">I6I88_05995</name>
</gene>
<evidence type="ECO:0000256" key="1">
    <source>
        <dbReference type="ARBA" id="ARBA00004651"/>
    </source>
</evidence>
<evidence type="ECO:0000313" key="10">
    <source>
        <dbReference type="Proteomes" id="UP000596202"/>
    </source>
</evidence>
<evidence type="ECO:0000256" key="3">
    <source>
        <dbReference type="ARBA" id="ARBA00022679"/>
    </source>
</evidence>
<feature type="transmembrane region" description="Helical" evidence="8">
    <location>
        <begin position="87"/>
        <end position="108"/>
    </location>
</feature>
<dbReference type="Proteomes" id="UP000596202">
    <property type="component" value="Chromosome"/>
</dbReference>
<dbReference type="PANTHER" id="PTHR22926">
    <property type="entry name" value="PHOSPHO-N-ACETYLMURAMOYL-PENTAPEPTIDE-TRANSFERASE"/>
    <property type="match status" value="1"/>
</dbReference>
<keyword evidence="6 8" id="KW-0472">Membrane</keyword>
<reference evidence="9 10" key="1">
    <citation type="submission" date="2021-01" db="EMBL/GenBank/DDBJ databases">
        <title>FDA dAtabase for Regulatory Grade micrObial Sequences (FDA-ARGOS): Supporting development and validation of Infectious Disease Dx tests.</title>
        <authorList>
            <person name="Sproer C."/>
            <person name="Gronow S."/>
            <person name="Severitt S."/>
            <person name="Schroder I."/>
            <person name="Tallon L."/>
            <person name="Sadzewicz L."/>
            <person name="Zhao X."/>
            <person name="Boylan J."/>
            <person name="Ott S."/>
            <person name="Bowen H."/>
            <person name="Vavikolanu K."/>
            <person name="Mehta A."/>
            <person name="Aluvathingal J."/>
            <person name="Nadendla S."/>
            <person name="Lowell S."/>
            <person name="Myers T."/>
            <person name="Yan Y."/>
            <person name="Sichtig H."/>
        </authorList>
    </citation>
    <scope>NUCLEOTIDE SEQUENCE [LARGE SCALE GENOMIC DNA]</scope>
    <source>
        <strain evidence="9 10">FDAARGOS_1131</strain>
    </source>
</reference>
<dbReference type="GO" id="GO:0005886">
    <property type="term" value="C:plasma membrane"/>
    <property type="evidence" value="ECO:0007669"/>
    <property type="project" value="UniProtKB-SubCell"/>
</dbReference>
<comment type="cofactor">
    <cofactor evidence="7">
        <name>Mg(2+)</name>
        <dbReference type="ChEBI" id="CHEBI:18420"/>
    </cofactor>
</comment>
<evidence type="ECO:0000256" key="6">
    <source>
        <dbReference type="ARBA" id="ARBA00023136"/>
    </source>
</evidence>
<keyword evidence="3" id="KW-0808">Transferase</keyword>
<dbReference type="Pfam" id="PF00953">
    <property type="entry name" value="Glycos_transf_4"/>
    <property type="match status" value="1"/>
</dbReference>
<feature type="transmembrane region" description="Helical" evidence="8">
    <location>
        <begin position="188"/>
        <end position="208"/>
    </location>
</feature>
<proteinExistence type="predicted"/>
<dbReference type="AlphaFoldDB" id="A0A9Q6Z4C5"/>
<sequence>MFYQWDLFSLSWMWIVPALIGVIGTINAYNFMDGINGITAWYSMVVLALLAMVNTEVHFVDENLIVFAMLGAAVFAFFNFRNKAKAFAGDVGSVCMAFIVVFLLGQLIITTGNFIYILFLVVYGIDTVWTIVRRLLKKENIFQAHRSHLYQYLSNEAGINKLYVAFVYGIIQYLIGTAIISLTQESVAVQVGVSIGIIVVLSIGYLLLKRNILKRYVEPRG</sequence>
<dbReference type="RefSeq" id="WP_006264925.1">
    <property type="nucleotide sequence ID" value="NZ_CP068108.1"/>
</dbReference>
<dbReference type="GO" id="GO:0016780">
    <property type="term" value="F:phosphotransferase activity, for other substituted phosphate groups"/>
    <property type="evidence" value="ECO:0007669"/>
    <property type="project" value="InterPro"/>
</dbReference>
<evidence type="ECO:0000256" key="8">
    <source>
        <dbReference type="SAM" id="Phobius"/>
    </source>
</evidence>
<feature type="transmembrane region" description="Helical" evidence="8">
    <location>
        <begin position="39"/>
        <end position="57"/>
    </location>
</feature>
<dbReference type="PANTHER" id="PTHR22926:SF3">
    <property type="entry name" value="UNDECAPRENYL-PHOSPHATE ALPHA-N-ACETYLGLUCOSAMINYL 1-PHOSPHATE TRANSFERASE"/>
    <property type="match status" value="1"/>
</dbReference>
<dbReference type="GO" id="GO:0071555">
    <property type="term" value="P:cell wall organization"/>
    <property type="evidence" value="ECO:0007669"/>
    <property type="project" value="TreeGrafter"/>
</dbReference>
<dbReference type="OrthoDB" id="9783652at2"/>
<keyword evidence="5 8" id="KW-1133">Transmembrane helix</keyword>
<evidence type="ECO:0000313" key="9">
    <source>
        <dbReference type="EMBL" id="QQU01299.1"/>
    </source>
</evidence>
<dbReference type="EMBL" id="CP068108">
    <property type="protein sequence ID" value="QQU01299.1"/>
    <property type="molecule type" value="Genomic_DNA"/>
</dbReference>
<keyword evidence="4 8" id="KW-0812">Transmembrane</keyword>
<name>A0A9Q6Z4C5_MYROD</name>
<feature type="binding site" evidence="7">
    <location>
        <position position="90"/>
    </location>
    <ligand>
        <name>Mg(2+)</name>
        <dbReference type="ChEBI" id="CHEBI:18420"/>
    </ligand>
</feature>
<keyword evidence="2" id="KW-1003">Cell membrane</keyword>
<evidence type="ECO:0000256" key="7">
    <source>
        <dbReference type="PIRSR" id="PIRSR600715-1"/>
    </source>
</evidence>
<dbReference type="InterPro" id="IPR000715">
    <property type="entry name" value="Glycosyl_transferase_4"/>
</dbReference>
<feature type="transmembrane region" description="Helical" evidence="8">
    <location>
        <begin position="162"/>
        <end position="182"/>
    </location>
</feature>
<dbReference type="GeneID" id="93527197"/>
<organism evidence="9 10">
    <name type="scientific">Myroides odoratus</name>
    <name type="common">Flavobacterium odoratum</name>
    <dbReference type="NCBI Taxonomy" id="256"/>
    <lineage>
        <taxon>Bacteria</taxon>
        <taxon>Pseudomonadati</taxon>
        <taxon>Bacteroidota</taxon>
        <taxon>Flavobacteriia</taxon>
        <taxon>Flavobacteriales</taxon>
        <taxon>Flavobacteriaceae</taxon>
        <taxon>Myroides</taxon>
    </lineage>
</organism>
<keyword evidence="7" id="KW-0479">Metal-binding</keyword>
<evidence type="ECO:0000256" key="4">
    <source>
        <dbReference type="ARBA" id="ARBA00022692"/>
    </source>
</evidence>
<keyword evidence="7" id="KW-0460">Magnesium</keyword>
<dbReference type="GO" id="GO:0009103">
    <property type="term" value="P:lipopolysaccharide biosynthetic process"/>
    <property type="evidence" value="ECO:0007669"/>
    <property type="project" value="TreeGrafter"/>
</dbReference>
<feature type="binding site" evidence="7">
    <location>
        <position position="30"/>
    </location>
    <ligand>
        <name>Mg(2+)</name>
        <dbReference type="ChEBI" id="CHEBI:18420"/>
    </ligand>
</feature>
<evidence type="ECO:0000256" key="5">
    <source>
        <dbReference type="ARBA" id="ARBA00022989"/>
    </source>
</evidence>
<feature type="transmembrane region" description="Helical" evidence="8">
    <location>
        <begin position="63"/>
        <end position="80"/>
    </location>
</feature>
<evidence type="ECO:0008006" key="11">
    <source>
        <dbReference type="Google" id="ProtNLM"/>
    </source>
</evidence>
<dbReference type="GO" id="GO:0044038">
    <property type="term" value="P:cell wall macromolecule biosynthetic process"/>
    <property type="evidence" value="ECO:0007669"/>
    <property type="project" value="TreeGrafter"/>
</dbReference>
<protein>
    <recommendedName>
        <fullName evidence="11">Undecaprenyl-phosphate alpha-N-acetylglucosaminyl 1-phosphate transferase</fullName>
    </recommendedName>
</protein>
<accession>A0A9Q6Z4C5</accession>
<feature type="transmembrane region" description="Helical" evidence="8">
    <location>
        <begin position="114"/>
        <end position="132"/>
    </location>
</feature>
<feature type="transmembrane region" description="Helical" evidence="8">
    <location>
        <begin position="12"/>
        <end position="32"/>
    </location>
</feature>
<evidence type="ECO:0000256" key="2">
    <source>
        <dbReference type="ARBA" id="ARBA00022475"/>
    </source>
</evidence>
<dbReference type="GO" id="GO:0046872">
    <property type="term" value="F:metal ion binding"/>
    <property type="evidence" value="ECO:0007669"/>
    <property type="project" value="UniProtKB-KW"/>
</dbReference>